<name>A0A7T3X261_AERCA</name>
<evidence type="ECO:0000313" key="2">
    <source>
        <dbReference type="EMBL" id="QQA62024.1"/>
    </source>
</evidence>
<dbReference type="RefSeq" id="WP_069784222.1">
    <property type="nucleotide sequence ID" value="NZ_CAWMSG010000001.1"/>
</dbReference>
<gene>
    <name evidence="2" type="ORF">JC965_05925</name>
    <name evidence="1" type="ORF">JC965_23800</name>
</gene>
<dbReference type="InterPro" id="IPR036388">
    <property type="entry name" value="WH-like_DNA-bd_sf"/>
</dbReference>
<dbReference type="EMBL" id="CP065937">
    <property type="protein sequence ID" value="QQA62024.1"/>
    <property type="molecule type" value="Genomic_DNA"/>
</dbReference>
<dbReference type="InterPro" id="IPR036390">
    <property type="entry name" value="WH_DNA-bd_sf"/>
</dbReference>
<dbReference type="EMBL" id="CP065937">
    <property type="protein sequence ID" value="QQA60843.1"/>
    <property type="molecule type" value="Genomic_DNA"/>
</dbReference>
<sequence>MTQLEITTKILRNLPKDLTASEQITLLVISTFINLERDKCARCWPTNSLLAAQTRLSERAIIRALVRLEAMGLIERQTKFDPDANKRTRILILNLDKLTPVSAEPEAKGDAWEDDLDDW</sequence>
<dbReference type="AlphaFoldDB" id="A0A7T3X261"/>
<protein>
    <submittedName>
        <fullName evidence="1">Helix-turn-helix domain-containing protein</fullName>
    </submittedName>
</protein>
<organism evidence="1">
    <name type="scientific">Aeromonas caviae</name>
    <name type="common">Aeromonas punctata</name>
    <dbReference type="NCBI Taxonomy" id="648"/>
    <lineage>
        <taxon>Bacteria</taxon>
        <taxon>Pseudomonadati</taxon>
        <taxon>Pseudomonadota</taxon>
        <taxon>Gammaproteobacteria</taxon>
        <taxon>Aeromonadales</taxon>
        <taxon>Aeromonadaceae</taxon>
        <taxon>Aeromonas</taxon>
    </lineage>
</organism>
<accession>A0A7T3X261</accession>
<evidence type="ECO:0000313" key="1">
    <source>
        <dbReference type="EMBL" id="QQA60843.1"/>
    </source>
</evidence>
<dbReference type="SUPFAM" id="SSF46785">
    <property type="entry name" value="Winged helix' DNA-binding domain"/>
    <property type="match status" value="1"/>
</dbReference>
<dbReference type="Pfam" id="PF13730">
    <property type="entry name" value="HTH_36"/>
    <property type="match status" value="1"/>
</dbReference>
<proteinExistence type="predicted"/>
<dbReference type="Gene3D" id="1.10.10.10">
    <property type="entry name" value="Winged helix-like DNA-binding domain superfamily/Winged helix DNA-binding domain"/>
    <property type="match status" value="1"/>
</dbReference>
<reference evidence="1" key="1">
    <citation type="submission" date="2020-12" db="EMBL/GenBank/DDBJ databases">
        <title>GES Beta-lactamases isolated from hospital effluents in Brazil.</title>
        <authorList>
            <person name="Conte D."/>
            <person name="Mesa D."/>
            <person name="Palmeiro J.K."/>
            <person name="Dalla-Costa L.M."/>
        </authorList>
    </citation>
    <scope>NUCLEOTIDE SEQUENCE [LARGE SCALE GENOMIC DNA]</scope>
    <source>
        <strain evidence="1">Aero21</strain>
    </source>
</reference>